<evidence type="ECO:0000256" key="6">
    <source>
        <dbReference type="SAM" id="MobiDB-lite"/>
    </source>
</evidence>
<sequence length="505" mass="56495">MSCAISALTVESPSSSSSSSSSSPGYFGTDSPNLERYPRHARRHSYDSPVSRRSHIYDADAIFVRVDLFLSELERRLAWLDNYRQERILHLDATLKQGYAALEAVRDSCSYASGELIWGAAKQRAKICVETLESRFSNAIPSKQSLEQKAHASMKLMESYLSELEAQAHAKQSNFSAAIDEGWKRVDNSIAHTREIIDEGFDRARKAKDVLKESISSALLQAAETRLIRYEDLPHPWQVNPHIIRGYRFTESKVECLTSIFKPSNETVNIWSHAIGLIVVLAIAFYFYPTSATFPLSTKTDVLISAIFFAAACKCLICSTMWHTMNGIADKTLLERFACVDYTGISFLVAASILSTEWTAFYCEPVSRSVYMALTAVLGILGTILPWQSTFNRADMAWARVAFYVTLAATGFAPVIQLNMTRGPEWSFYFYAPIAKSLFVYVTGAMIYASHVPERWFPGAFDYVGGSHNIWHLAVLGGILFHYTAMIEFFNGAFRRAVEAGDCLA</sequence>
<dbReference type="GO" id="GO:0038023">
    <property type="term" value="F:signaling receptor activity"/>
    <property type="evidence" value="ECO:0007669"/>
    <property type="project" value="TreeGrafter"/>
</dbReference>
<dbReference type="AlphaFoldDB" id="A0A8H7AH98"/>
<evidence type="ECO:0000313" key="8">
    <source>
        <dbReference type="EMBL" id="KAF7509018.1"/>
    </source>
</evidence>
<accession>A0A8H7AH98</accession>
<evidence type="ECO:0000256" key="1">
    <source>
        <dbReference type="ARBA" id="ARBA00004141"/>
    </source>
</evidence>
<dbReference type="Pfam" id="PF03006">
    <property type="entry name" value="HlyIII"/>
    <property type="match status" value="1"/>
</dbReference>
<evidence type="ECO:0000313" key="9">
    <source>
        <dbReference type="Proteomes" id="UP000606974"/>
    </source>
</evidence>
<name>A0A8H7AH98_9EURO</name>
<evidence type="ECO:0000256" key="5">
    <source>
        <dbReference type="PIRSR" id="PIRSR604254-1"/>
    </source>
</evidence>
<evidence type="ECO:0000256" key="3">
    <source>
        <dbReference type="ARBA" id="ARBA00022989"/>
    </source>
</evidence>
<feature type="transmembrane region" description="Helical" evidence="7">
    <location>
        <begin position="470"/>
        <end position="490"/>
    </location>
</feature>
<dbReference type="EMBL" id="JAACFV010000046">
    <property type="protein sequence ID" value="KAF7509018.1"/>
    <property type="molecule type" value="Genomic_DNA"/>
</dbReference>
<keyword evidence="3 7" id="KW-1133">Transmembrane helix</keyword>
<keyword evidence="5" id="KW-0479">Metal-binding</keyword>
<evidence type="ECO:0000256" key="7">
    <source>
        <dbReference type="SAM" id="Phobius"/>
    </source>
</evidence>
<keyword evidence="2 7" id="KW-0812">Transmembrane</keyword>
<evidence type="ECO:0000256" key="2">
    <source>
        <dbReference type="ARBA" id="ARBA00022692"/>
    </source>
</evidence>
<feature type="binding site" evidence="5">
    <location>
        <position position="468"/>
    </location>
    <ligand>
        <name>Zn(2+)</name>
        <dbReference type="ChEBI" id="CHEBI:29105"/>
    </ligand>
</feature>
<evidence type="ECO:0008006" key="10">
    <source>
        <dbReference type="Google" id="ProtNLM"/>
    </source>
</evidence>
<feature type="transmembrane region" description="Helical" evidence="7">
    <location>
        <begin position="428"/>
        <end position="450"/>
    </location>
</feature>
<feature type="compositionally biased region" description="Low complexity" evidence="6">
    <location>
        <begin position="12"/>
        <end position="24"/>
    </location>
</feature>
<dbReference type="Proteomes" id="UP000606974">
    <property type="component" value="Unassembled WGS sequence"/>
</dbReference>
<dbReference type="InterPro" id="IPR004254">
    <property type="entry name" value="AdipoR/HlyIII-related"/>
</dbReference>
<keyword evidence="9" id="KW-1185">Reference proteome</keyword>
<dbReference type="PANTHER" id="PTHR20855:SF97">
    <property type="entry name" value="ADIPOR-LIKE RECEPTOR IZH3-RELATED"/>
    <property type="match status" value="1"/>
</dbReference>
<feature type="region of interest" description="Disordered" evidence="6">
    <location>
        <begin position="1"/>
        <end position="46"/>
    </location>
</feature>
<dbReference type="PANTHER" id="PTHR20855">
    <property type="entry name" value="ADIPOR/PROGESTIN RECEPTOR-RELATED"/>
    <property type="match status" value="1"/>
</dbReference>
<dbReference type="GO" id="GO:0006882">
    <property type="term" value="P:intracellular zinc ion homeostasis"/>
    <property type="evidence" value="ECO:0007669"/>
    <property type="project" value="TreeGrafter"/>
</dbReference>
<comment type="caution">
    <text evidence="8">The sequence shown here is derived from an EMBL/GenBank/DDBJ whole genome shotgun (WGS) entry which is preliminary data.</text>
</comment>
<dbReference type="GO" id="GO:0016020">
    <property type="term" value="C:membrane"/>
    <property type="evidence" value="ECO:0007669"/>
    <property type="project" value="UniProtKB-SubCell"/>
</dbReference>
<keyword evidence="5" id="KW-0862">Zinc</keyword>
<feature type="binding site" evidence="5">
    <location>
        <position position="472"/>
    </location>
    <ligand>
        <name>Zn(2+)</name>
        <dbReference type="ChEBI" id="CHEBI:29105"/>
    </ligand>
</feature>
<gene>
    <name evidence="8" type="ORF">GJ744_008413</name>
</gene>
<feature type="binding site" evidence="5">
    <location>
        <position position="323"/>
    </location>
    <ligand>
        <name>Zn(2+)</name>
        <dbReference type="ChEBI" id="CHEBI:29105"/>
    </ligand>
</feature>
<organism evidence="8 9">
    <name type="scientific">Endocarpon pusillum</name>
    <dbReference type="NCBI Taxonomy" id="364733"/>
    <lineage>
        <taxon>Eukaryota</taxon>
        <taxon>Fungi</taxon>
        <taxon>Dikarya</taxon>
        <taxon>Ascomycota</taxon>
        <taxon>Pezizomycotina</taxon>
        <taxon>Eurotiomycetes</taxon>
        <taxon>Chaetothyriomycetidae</taxon>
        <taxon>Verrucariales</taxon>
        <taxon>Verrucariaceae</taxon>
        <taxon>Endocarpon</taxon>
    </lineage>
</organism>
<reference evidence="8" key="1">
    <citation type="submission" date="2020-02" db="EMBL/GenBank/DDBJ databases">
        <authorList>
            <person name="Palmer J.M."/>
        </authorList>
    </citation>
    <scope>NUCLEOTIDE SEQUENCE</scope>
    <source>
        <strain evidence="8">EPUS1.4</strain>
        <tissue evidence="8">Thallus</tissue>
    </source>
</reference>
<dbReference type="GO" id="GO:0046872">
    <property type="term" value="F:metal ion binding"/>
    <property type="evidence" value="ECO:0007669"/>
    <property type="project" value="UniProtKB-KW"/>
</dbReference>
<feature type="transmembrane region" description="Helical" evidence="7">
    <location>
        <begin position="270"/>
        <end position="288"/>
    </location>
</feature>
<keyword evidence="4 7" id="KW-0472">Membrane</keyword>
<proteinExistence type="predicted"/>
<feature type="transmembrane region" description="Helical" evidence="7">
    <location>
        <begin position="300"/>
        <end position="322"/>
    </location>
</feature>
<feature type="transmembrane region" description="Helical" evidence="7">
    <location>
        <begin position="370"/>
        <end position="391"/>
    </location>
</feature>
<protein>
    <recommendedName>
        <fullName evidence="10">HlyIII-domain-containing protein</fullName>
    </recommendedName>
</protein>
<evidence type="ECO:0000256" key="4">
    <source>
        <dbReference type="ARBA" id="ARBA00023136"/>
    </source>
</evidence>
<dbReference type="OrthoDB" id="5585746at2759"/>
<feature type="transmembrane region" description="Helical" evidence="7">
    <location>
        <begin position="342"/>
        <end position="363"/>
    </location>
</feature>
<comment type="subcellular location">
    <subcellularLocation>
        <location evidence="1">Membrane</location>
        <topology evidence="1">Multi-pass membrane protein</topology>
    </subcellularLocation>
</comment>
<feature type="transmembrane region" description="Helical" evidence="7">
    <location>
        <begin position="397"/>
        <end position="416"/>
    </location>
</feature>